<organism evidence="1 2">
    <name type="scientific">Pistacia integerrima</name>
    <dbReference type="NCBI Taxonomy" id="434235"/>
    <lineage>
        <taxon>Eukaryota</taxon>
        <taxon>Viridiplantae</taxon>
        <taxon>Streptophyta</taxon>
        <taxon>Embryophyta</taxon>
        <taxon>Tracheophyta</taxon>
        <taxon>Spermatophyta</taxon>
        <taxon>Magnoliopsida</taxon>
        <taxon>eudicotyledons</taxon>
        <taxon>Gunneridae</taxon>
        <taxon>Pentapetalae</taxon>
        <taxon>rosids</taxon>
        <taxon>malvids</taxon>
        <taxon>Sapindales</taxon>
        <taxon>Anacardiaceae</taxon>
        <taxon>Pistacia</taxon>
    </lineage>
</organism>
<gene>
    <name evidence="1" type="ORF">Pint_02107</name>
</gene>
<proteinExistence type="predicted"/>
<dbReference type="EMBL" id="CM047736">
    <property type="protein sequence ID" value="KAJ0052959.1"/>
    <property type="molecule type" value="Genomic_DNA"/>
</dbReference>
<keyword evidence="2" id="KW-1185">Reference proteome</keyword>
<evidence type="ECO:0000313" key="1">
    <source>
        <dbReference type="EMBL" id="KAJ0052959.1"/>
    </source>
</evidence>
<dbReference type="Proteomes" id="UP001163603">
    <property type="component" value="Chromosome 1"/>
</dbReference>
<reference evidence="2" key="1">
    <citation type="journal article" date="2023" name="G3 (Bethesda)">
        <title>Genome assembly and association tests identify interacting loci associated with vigor, precocity, and sex in interspecific pistachio rootstocks.</title>
        <authorList>
            <person name="Palmer W."/>
            <person name="Jacygrad E."/>
            <person name="Sagayaradj S."/>
            <person name="Cavanaugh K."/>
            <person name="Han R."/>
            <person name="Bertier L."/>
            <person name="Beede B."/>
            <person name="Kafkas S."/>
            <person name="Golino D."/>
            <person name="Preece J."/>
            <person name="Michelmore R."/>
        </authorList>
    </citation>
    <scope>NUCLEOTIDE SEQUENCE [LARGE SCALE GENOMIC DNA]</scope>
</reference>
<sequence length="393" mass="46274">MHDEECENRAKKLEEEVRSMMNNENAELLSVLELIDDIQRLGLGYRFQKDIKRALDRINMCWEEYEDDAQEENKLSSTALRFRLLRQHGYDISQGEKLLDEARTFSRTHLTQLKRDTDSTISDLVTHALELPLHHRMQRLEAWWYIEAYSKKINANYSLLEFAQLDFNRVQAIYKTDLNDMSRWWKEIDLANKLSFARDRLMECFFWTVGMFQIHNLVIAVFTDAVERWDIDCVNQLPDYMKLCFLALDNSVNEMGYDTLKKRVNIIPSLAKAWGDMCKAFLEEAKWSYNKHTPTFEEYLDNAWRSASGALILVHSYFLLNQGITNEALDSLEKDHNLLRWSSVIFRLCNDLSTSKAEIERGETASSILCYMQETGLPEEVAREDRRKLIEKT</sequence>
<comment type="caution">
    <text evidence="1">The sequence shown here is derived from an EMBL/GenBank/DDBJ whole genome shotgun (WGS) entry which is preliminary data.</text>
</comment>
<evidence type="ECO:0000313" key="2">
    <source>
        <dbReference type="Proteomes" id="UP001163603"/>
    </source>
</evidence>
<accession>A0ACC0ZIV5</accession>
<protein>
    <submittedName>
        <fullName evidence="1">Uncharacterized protein</fullName>
    </submittedName>
</protein>
<name>A0ACC0ZIV5_9ROSI</name>